<name>A0ABQ3K288_9PSEU</name>
<keyword evidence="1" id="KW-0732">Signal</keyword>
<dbReference type="RefSeq" id="WP_191307107.1">
    <property type="nucleotide sequence ID" value="NZ_BNAW01000003.1"/>
</dbReference>
<organism evidence="2 3">
    <name type="scientific">Amycolatopsis bullii</name>
    <dbReference type="NCBI Taxonomy" id="941987"/>
    <lineage>
        <taxon>Bacteria</taxon>
        <taxon>Bacillati</taxon>
        <taxon>Actinomycetota</taxon>
        <taxon>Actinomycetes</taxon>
        <taxon>Pseudonocardiales</taxon>
        <taxon>Pseudonocardiaceae</taxon>
        <taxon>Amycolatopsis</taxon>
    </lineage>
</organism>
<proteinExistence type="predicted"/>
<protein>
    <submittedName>
        <fullName evidence="2">Uncharacterized protein</fullName>
    </submittedName>
</protein>
<evidence type="ECO:0000313" key="3">
    <source>
        <dbReference type="Proteomes" id="UP000649955"/>
    </source>
</evidence>
<feature type="chain" id="PRO_5045638200" evidence="1">
    <location>
        <begin position="25"/>
        <end position="460"/>
    </location>
</feature>
<dbReference type="EMBL" id="BNAW01000003">
    <property type="protein sequence ID" value="GHF99215.1"/>
    <property type="molecule type" value="Genomic_DNA"/>
</dbReference>
<reference evidence="3" key="1">
    <citation type="journal article" date="2019" name="Int. J. Syst. Evol. Microbiol.">
        <title>The Global Catalogue of Microorganisms (GCM) 10K type strain sequencing project: providing services to taxonomists for standard genome sequencing and annotation.</title>
        <authorList>
            <consortium name="The Broad Institute Genomics Platform"/>
            <consortium name="The Broad Institute Genome Sequencing Center for Infectious Disease"/>
            <person name="Wu L."/>
            <person name="Ma J."/>
        </authorList>
    </citation>
    <scope>NUCLEOTIDE SEQUENCE [LARGE SCALE GENOMIC DNA]</scope>
    <source>
        <strain evidence="3">CGMCC 4.7680</strain>
    </source>
</reference>
<dbReference type="InterPro" id="IPR017853">
    <property type="entry name" value="GH"/>
</dbReference>
<accession>A0ABQ3K288</accession>
<sequence length="460" mass="49216">MLRTGLFTLIAALCAVLLPATADAAPAPGVRASYANPVRTDGHVDAAATIDRLRAMNADTYAFLVQNETDWHELEAFLPEAQTAGLTVWTYLVPPTECPGGTSCAEYLPYKKDYTGWAKAIGALSQRYPVLKAWAIDDFNHNLPFFTAAYTKQIRDAGRAVQPGLEFYPVVYSDAVTTSFVDSYGGTIDSLIVPFRDDPHRNTLWTGSLNAQLDVLTTRLAAKNRKLILMVYASTLSATTVAPDVAYVRAVTAVGMQYTAAGKIAGVIQYALPLTPGRPQKSDESFAHTGNGGLVFTVHPDTATKAGDFAAASTTVRLDEGSASCRMVLWHSDDRAGSSPAGYHFKQAQVGGTQVWQRDVATEGTDWYTSAPIDLTPRLTGGSATLTLRLYEAKAVADYEVVARFDDVSLTGCHVANPDFEATGGWTFSRGNGAVNAGQHVYDPVYSTSVLAAVGALYAA</sequence>
<comment type="caution">
    <text evidence="2">The sequence shown here is derived from an EMBL/GenBank/DDBJ whole genome shotgun (WGS) entry which is preliminary data.</text>
</comment>
<evidence type="ECO:0000313" key="2">
    <source>
        <dbReference type="EMBL" id="GHF99215.1"/>
    </source>
</evidence>
<dbReference type="Proteomes" id="UP000649955">
    <property type="component" value="Unassembled WGS sequence"/>
</dbReference>
<gene>
    <name evidence="2" type="ORF">GCM10017567_12630</name>
</gene>
<feature type="signal peptide" evidence="1">
    <location>
        <begin position="1"/>
        <end position="24"/>
    </location>
</feature>
<dbReference type="SUPFAM" id="SSF51445">
    <property type="entry name" value="(Trans)glycosidases"/>
    <property type="match status" value="1"/>
</dbReference>
<evidence type="ECO:0000256" key="1">
    <source>
        <dbReference type="SAM" id="SignalP"/>
    </source>
</evidence>
<keyword evidence="3" id="KW-1185">Reference proteome</keyword>